<feature type="transmembrane region" description="Helical" evidence="7">
    <location>
        <begin position="392"/>
        <end position="419"/>
    </location>
</feature>
<dbReference type="AlphaFoldDB" id="A0A1L7U3W6"/>
<keyword evidence="5" id="KW-0325">Glycoprotein</keyword>
<gene>
    <name evidence="9" type="ORF">FMAN_12994</name>
</gene>
<feature type="transmembrane region" description="Helical" evidence="7">
    <location>
        <begin position="472"/>
        <end position="493"/>
    </location>
</feature>
<dbReference type="PROSITE" id="PS00216">
    <property type="entry name" value="SUGAR_TRANSPORT_1"/>
    <property type="match status" value="1"/>
</dbReference>
<dbReference type="InterPro" id="IPR011701">
    <property type="entry name" value="MFS"/>
</dbReference>
<evidence type="ECO:0000256" key="7">
    <source>
        <dbReference type="SAM" id="Phobius"/>
    </source>
</evidence>
<evidence type="ECO:0000256" key="3">
    <source>
        <dbReference type="ARBA" id="ARBA00022989"/>
    </source>
</evidence>
<name>A0A1L7U3W6_FUSMA</name>
<evidence type="ECO:0000256" key="6">
    <source>
        <dbReference type="SAM" id="MobiDB-lite"/>
    </source>
</evidence>
<evidence type="ECO:0000256" key="2">
    <source>
        <dbReference type="ARBA" id="ARBA00022692"/>
    </source>
</evidence>
<dbReference type="GO" id="GO:0016020">
    <property type="term" value="C:membrane"/>
    <property type="evidence" value="ECO:0007669"/>
    <property type="project" value="UniProtKB-SubCell"/>
</dbReference>
<dbReference type="GO" id="GO:0022857">
    <property type="term" value="F:transmembrane transporter activity"/>
    <property type="evidence" value="ECO:0007669"/>
    <property type="project" value="InterPro"/>
</dbReference>
<feature type="transmembrane region" description="Helical" evidence="7">
    <location>
        <begin position="316"/>
        <end position="336"/>
    </location>
</feature>
<dbReference type="Proteomes" id="UP000184255">
    <property type="component" value="Unassembled WGS sequence"/>
</dbReference>
<dbReference type="GeneID" id="65092244"/>
<feature type="transmembrane region" description="Helical" evidence="7">
    <location>
        <begin position="541"/>
        <end position="558"/>
    </location>
</feature>
<evidence type="ECO:0000256" key="5">
    <source>
        <dbReference type="ARBA" id="ARBA00023180"/>
    </source>
</evidence>
<feature type="transmembrane region" description="Helical" evidence="7">
    <location>
        <begin position="77"/>
        <end position="101"/>
    </location>
</feature>
<dbReference type="GO" id="GO:0042908">
    <property type="term" value="P:xenobiotic transport"/>
    <property type="evidence" value="ECO:0007669"/>
    <property type="project" value="UniProtKB-ARBA"/>
</dbReference>
<keyword evidence="4 7" id="KW-0472">Membrane</keyword>
<evidence type="ECO:0000259" key="8">
    <source>
        <dbReference type="PROSITE" id="PS50850"/>
    </source>
</evidence>
<dbReference type="EMBL" id="FCQH01000015">
    <property type="protein sequence ID" value="CVL04999.1"/>
    <property type="molecule type" value="Genomic_DNA"/>
</dbReference>
<reference evidence="10" key="1">
    <citation type="journal article" date="2016" name="Genome Biol. Evol.">
        <title>Comparative 'omics' of the Fusarium fujikuroi species complex highlights differences in genetic potential and metabolite synthesis.</title>
        <authorList>
            <person name="Niehaus E.-M."/>
            <person name="Muensterkoetter M."/>
            <person name="Proctor R.H."/>
            <person name="Brown D.W."/>
            <person name="Sharon A."/>
            <person name="Idan Y."/>
            <person name="Oren-Young L."/>
            <person name="Sieber C.M."/>
            <person name="Novak O."/>
            <person name="Pencik A."/>
            <person name="Tarkowska D."/>
            <person name="Hromadova K."/>
            <person name="Freeman S."/>
            <person name="Maymon M."/>
            <person name="Elazar M."/>
            <person name="Youssef S.A."/>
            <person name="El-Shabrawy E.S.M."/>
            <person name="Shalaby A.B.A."/>
            <person name="Houterman P."/>
            <person name="Brock N.L."/>
            <person name="Burkhardt I."/>
            <person name="Tsavkelova E.A."/>
            <person name="Dickschat J.S."/>
            <person name="Galuszka P."/>
            <person name="Gueldener U."/>
            <person name="Tudzynski B."/>
        </authorList>
    </citation>
    <scope>NUCLEOTIDE SEQUENCE [LARGE SCALE GENOMIC DNA]</scope>
    <source>
        <strain evidence="10">MRC7560</strain>
    </source>
</reference>
<feature type="transmembrane region" description="Helical" evidence="7">
    <location>
        <begin position="200"/>
        <end position="220"/>
    </location>
</feature>
<dbReference type="InterPro" id="IPR005829">
    <property type="entry name" value="Sugar_transporter_CS"/>
</dbReference>
<feature type="transmembrane region" description="Helical" evidence="7">
    <location>
        <begin position="499"/>
        <end position="520"/>
    </location>
</feature>
<dbReference type="SUPFAM" id="SSF103473">
    <property type="entry name" value="MFS general substrate transporter"/>
    <property type="match status" value="1"/>
</dbReference>
<feature type="domain" description="Major facilitator superfamily (MFS) profile" evidence="8">
    <location>
        <begin position="162"/>
        <end position="593"/>
    </location>
</feature>
<evidence type="ECO:0000313" key="9">
    <source>
        <dbReference type="EMBL" id="CVL04999.1"/>
    </source>
</evidence>
<evidence type="ECO:0000256" key="4">
    <source>
        <dbReference type="ARBA" id="ARBA00023136"/>
    </source>
</evidence>
<dbReference type="FunFam" id="1.20.1250.20:FF:000011">
    <property type="entry name" value="MFS multidrug transporter, putative"/>
    <property type="match status" value="1"/>
</dbReference>
<comment type="subcellular location">
    <subcellularLocation>
        <location evidence="1">Membrane</location>
        <topology evidence="1">Multi-pass membrane protein</topology>
    </subcellularLocation>
</comment>
<organism evidence="9 10">
    <name type="scientific">Fusarium mangiferae</name>
    <name type="common">Mango malformation disease fungus</name>
    <dbReference type="NCBI Taxonomy" id="192010"/>
    <lineage>
        <taxon>Eukaryota</taxon>
        <taxon>Fungi</taxon>
        <taxon>Dikarya</taxon>
        <taxon>Ascomycota</taxon>
        <taxon>Pezizomycotina</taxon>
        <taxon>Sordariomycetes</taxon>
        <taxon>Hypocreomycetidae</taxon>
        <taxon>Hypocreales</taxon>
        <taxon>Nectriaceae</taxon>
        <taxon>Fusarium</taxon>
        <taxon>Fusarium fujikuroi species complex</taxon>
    </lineage>
</organism>
<sequence length="600" mass="66239">MSESFNLKPSPTVLRPKPLIFKPSLQAERSTTTNRCSNPAISHPSIVKQARTELFAKSQTKVPSTKSQSRISSESQIHLIILLSLRIASYLPILFITYSVAVMNIQQNKKAPVDRVTPDKNELESGSAQPNKSEAESLLVTWDGDSDPGHPYNWSRPRKWAITLLLSGGGLVTLMSGAMLAPALETISHDLDTGAEETQIFLSIFVLAFAFGPMILSPLAEVFGRRPTWMASSCFYILWNTVAGFSKSSGLLIASRLLSGLGASAEFAVTNPVLSDMWRADERGTSFAISTFIPLLGPALGPIIGGAVTQTVGWRWTFWVLSIFDGILVVIALIVFDETYEVVLLERRAAGLRKETGRAYYTEYMTASERSLRPVLLRALSRPFRLLSTQPILQVIAIFLAYNFGILYIVLSTFATLWIERYGQSEWESGLHYFALVTGYTVAAQGGAIIMDKLWGYLKKKAGDDTAPEYRVPLMLPGAILIPLGLFLYGWSADKHTTWILPDIGIAIFGCGIILNTQALQAYVMDAFRKYVASASAASQFLRSIAGFAFPIFAPVMYQRLDYGWGNSLLALLFIVLGWPAPFLLWRYGATLRAKGTPQW</sequence>
<dbReference type="CDD" id="cd17323">
    <property type="entry name" value="MFS_Tpo1_MDR_like"/>
    <property type="match status" value="1"/>
</dbReference>
<feature type="transmembrane region" description="Helical" evidence="7">
    <location>
        <begin position="564"/>
        <end position="586"/>
    </location>
</feature>
<dbReference type="InterPro" id="IPR036259">
    <property type="entry name" value="MFS_trans_sf"/>
</dbReference>
<feature type="compositionally biased region" description="Basic and acidic residues" evidence="6">
    <location>
        <begin position="111"/>
        <end position="123"/>
    </location>
</feature>
<dbReference type="GO" id="GO:0140115">
    <property type="term" value="P:export across plasma membrane"/>
    <property type="evidence" value="ECO:0007669"/>
    <property type="project" value="UniProtKB-ARBA"/>
</dbReference>
<keyword evidence="3 7" id="KW-1133">Transmembrane helix</keyword>
<dbReference type="PANTHER" id="PTHR23502:SF60">
    <property type="entry name" value="MAJOR FACILITATOR SUPERFAMILY (MFS) PROFILE DOMAIN-CONTAINING PROTEIN-RELATED"/>
    <property type="match status" value="1"/>
</dbReference>
<feature type="region of interest" description="Disordered" evidence="6">
    <location>
        <begin position="109"/>
        <end position="133"/>
    </location>
</feature>
<dbReference type="RefSeq" id="XP_041689074.1">
    <property type="nucleotide sequence ID" value="XM_041823500.1"/>
</dbReference>
<evidence type="ECO:0000313" key="10">
    <source>
        <dbReference type="Proteomes" id="UP000184255"/>
    </source>
</evidence>
<dbReference type="PANTHER" id="PTHR23502">
    <property type="entry name" value="MAJOR FACILITATOR SUPERFAMILY"/>
    <property type="match status" value="1"/>
</dbReference>
<dbReference type="VEuPathDB" id="FungiDB:FMAN_12994"/>
<evidence type="ECO:0000256" key="1">
    <source>
        <dbReference type="ARBA" id="ARBA00004141"/>
    </source>
</evidence>
<dbReference type="PROSITE" id="PS50850">
    <property type="entry name" value="MFS"/>
    <property type="match status" value="1"/>
</dbReference>
<feature type="transmembrane region" description="Helical" evidence="7">
    <location>
        <begin position="431"/>
        <end position="451"/>
    </location>
</feature>
<keyword evidence="10" id="KW-1185">Reference proteome</keyword>
<feature type="transmembrane region" description="Helical" evidence="7">
    <location>
        <begin position="286"/>
        <end position="304"/>
    </location>
</feature>
<dbReference type="Gene3D" id="1.20.1250.20">
    <property type="entry name" value="MFS general substrate transporter like domains"/>
    <property type="match status" value="1"/>
</dbReference>
<protein>
    <submittedName>
        <fullName evidence="9">Related to multidrug resistant protein</fullName>
    </submittedName>
</protein>
<accession>A0A1L7U3W6</accession>
<keyword evidence="2 7" id="KW-0812">Transmembrane</keyword>
<comment type="caution">
    <text evidence="9">The sequence shown here is derived from an EMBL/GenBank/DDBJ whole genome shotgun (WGS) entry which is preliminary data.</text>
</comment>
<feature type="transmembrane region" description="Helical" evidence="7">
    <location>
        <begin position="160"/>
        <end position="180"/>
    </location>
</feature>
<dbReference type="Pfam" id="PF07690">
    <property type="entry name" value="MFS_1"/>
    <property type="match status" value="1"/>
</dbReference>
<proteinExistence type="predicted"/>
<dbReference type="InterPro" id="IPR020846">
    <property type="entry name" value="MFS_dom"/>
</dbReference>